<dbReference type="PANTHER" id="PTHR43441">
    <property type="entry name" value="RIBOSOMAL-PROTEIN-SERINE ACETYLTRANSFERASE"/>
    <property type="match status" value="1"/>
</dbReference>
<accession>A0ABT0G5Y3</accession>
<evidence type="ECO:0000313" key="3">
    <source>
        <dbReference type="Proteomes" id="UP001317259"/>
    </source>
</evidence>
<proteinExistence type="predicted"/>
<dbReference type="Pfam" id="PF13302">
    <property type="entry name" value="Acetyltransf_3"/>
    <property type="match status" value="1"/>
</dbReference>
<dbReference type="RefSeq" id="WP_242379989.1">
    <property type="nucleotide sequence ID" value="NZ_JAKRKC020000002.1"/>
</dbReference>
<reference evidence="2 3" key="1">
    <citation type="submission" date="2022-04" db="EMBL/GenBank/DDBJ databases">
        <title>Genome draft of Actinomadura sp. ATCC 31491.</title>
        <authorList>
            <person name="Shi X."/>
            <person name="Du Y."/>
        </authorList>
    </citation>
    <scope>NUCLEOTIDE SEQUENCE [LARGE SCALE GENOMIC DNA]</scope>
    <source>
        <strain evidence="2 3">ATCC 31491</strain>
    </source>
</reference>
<gene>
    <name evidence="2" type="ORF">MF672_038275</name>
</gene>
<feature type="domain" description="N-acetyltransferase" evidence="1">
    <location>
        <begin position="10"/>
        <end position="176"/>
    </location>
</feature>
<sequence length="183" mass="21113">MRSIWVGERVRLRAREPADWEVFHAFDEDSEAVRDGWRLQPPRSAARAQKAAEEAAGEEPDLDRFDLVIAELGSGAPVGAINTHQIDRDHGTFAYGLSVGRPHRRNGYASEAVVLVLRYMFFERRFQKAEAWVYGSNEPSLALHRRMGFVEEGRRRRSHYHAGRYDDEVLFGMTIEEFTERYA</sequence>
<dbReference type="PROSITE" id="PS51186">
    <property type="entry name" value="GNAT"/>
    <property type="match status" value="1"/>
</dbReference>
<dbReference type="EMBL" id="JAKRKC020000002">
    <property type="protein sequence ID" value="MCK2219600.1"/>
    <property type="molecule type" value="Genomic_DNA"/>
</dbReference>
<dbReference type="InterPro" id="IPR000182">
    <property type="entry name" value="GNAT_dom"/>
</dbReference>
<dbReference type="InterPro" id="IPR051908">
    <property type="entry name" value="Ribosomal_N-acetyltransferase"/>
</dbReference>
<evidence type="ECO:0000313" key="2">
    <source>
        <dbReference type="EMBL" id="MCK2219600.1"/>
    </source>
</evidence>
<keyword evidence="3" id="KW-1185">Reference proteome</keyword>
<dbReference type="SUPFAM" id="SSF55729">
    <property type="entry name" value="Acyl-CoA N-acyltransferases (Nat)"/>
    <property type="match status" value="1"/>
</dbReference>
<organism evidence="2 3">
    <name type="scientific">Actinomadura luzonensis</name>
    <dbReference type="NCBI Taxonomy" id="2805427"/>
    <lineage>
        <taxon>Bacteria</taxon>
        <taxon>Bacillati</taxon>
        <taxon>Actinomycetota</taxon>
        <taxon>Actinomycetes</taxon>
        <taxon>Streptosporangiales</taxon>
        <taxon>Thermomonosporaceae</taxon>
        <taxon>Actinomadura</taxon>
    </lineage>
</organism>
<comment type="caution">
    <text evidence="2">The sequence shown here is derived from an EMBL/GenBank/DDBJ whole genome shotgun (WGS) entry which is preliminary data.</text>
</comment>
<protein>
    <submittedName>
        <fullName evidence="2">GNAT family N-acetyltransferase</fullName>
    </submittedName>
</protein>
<dbReference type="PANTHER" id="PTHR43441:SF2">
    <property type="entry name" value="FAMILY ACETYLTRANSFERASE, PUTATIVE (AFU_ORTHOLOGUE AFUA_7G00850)-RELATED"/>
    <property type="match status" value="1"/>
</dbReference>
<dbReference type="Proteomes" id="UP001317259">
    <property type="component" value="Unassembled WGS sequence"/>
</dbReference>
<name>A0ABT0G5Y3_9ACTN</name>
<evidence type="ECO:0000259" key="1">
    <source>
        <dbReference type="PROSITE" id="PS51186"/>
    </source>
</evidence>
<dbReference type="Gene3D" id="3.40.630.30">
    <property type="match status" value="1"/>
</dbReference>
<dbReference type="InterPro" id="IPR016181">
    <property type="entry name" value="Acyl_CoA_acyltransferase"/>
</dbReference>